<dbReference type="SUPFAM" id="SSF46785">
    <property type="entry name" value="Winged helix' DNA-binding domain"/>
    <property type="match status" value="1"/>
</dbReference>
<dbReference type="Gene3D" id="1.10.10.10">
    <property type="entry name" value="Winged helix-like DNA-binding domain superfamily/Winged helix DNA-binding domain"/>
    <property type="match status" value="1"/>
</dbReference>
<dbReference type="RefSeq" id="WP_143373779.1">
    <property type="nucleotide sequence ID" value="NZ_VJVZ01000008.1"/>
</dbReference>
<dbReference type="Pfam" id="PF01638">
    <property type="entry name" value="HxlR"/>
    <property type="match status" value="1"/>
</dbReference>
<evidence type="ECO:0000259" key="4">
    <source>
        <dbReference type="PROSITE" id="PS51118"/>
    </source>
</evidence>
<dbReference type="InterPro" id="IPR036388">
    <property type="entry name" value="WH-like_DNA-bd_sf"/>
</dbReference>
<evidence type="ECO:0000313" key="5">
    <source>
        <dbReference type="EMBL" id="TRW23522.1"/>
    </source>
</evidence>
<keyword evidence="3" id="KW-0804">Transcription</keyword>
<evidence type="ECO:0000313" key="6">
    <source>
        <dbReference type="Proteomes" id="UP000320643"/>
    </source>
</evidence>
<dbReference type="GO" id="GO:0003677">
    <property type="term" value="F:DNA binding"/>
    <property type="evidence" value="ECO:0007669"/>
    <property type="project" value="UniProtKB-KW"/>
</dbReference>
<keyword evidence="1" id="KW-0805">Transcription regulation</keyword>
<gene>
    <name evidence="5" type="ORF">FMM05_12740</name>
</gene>
<reference evidence="5 6" key="1">
    <citation type="submission" date="2019-07" db="EMBL/GenBank/DDBJ databases">
        <title>Flavobacterium sp. nov., isolated from glacier ice.</title>
        <authorList>
            <person name="Liu Q."/>
            <person name="Xin Y.-H."/>
        </authorList>
    </citation>
    <scope>NUCLEOTIDE SEQUENCE [LARGE SCALE GENOMIC DNA]</scope>
    <source>
        <strain evidence="5 6">ZT4R6</strain>
    </source>
</reference>
<name>A0A552UZA6_9FLAO</name>
<evidence type="ECO:0000256" key="1">
    <source>
        <dbReference type="ARBA" id="ARBA00023015"/>
    </source>
</evidence>
<dbReference type="AlphaFoldDB" id="A0A552UZA6"/>
<keyword evidence="6" id="KW-1185">Reference proteome</keyword>
<dbReference type="InterPro" id="IPR036390">
    <property type="entry name" value="WH_DNA-bd_sf"/>
</dbReference>
<organism evidence="5 6">
    <name type="scientific">Flavobacterium zepuense</name>
    <dbReference type="NCBI Taxonomy" id="2593302"/>
    <lineage>
        <taxon>Bacteria</taxon>
        <taxon>Pseudomonadati</taxon>
        <taxon>Bacteroidota</taxon>
        <taxon>Flavobacteriia</taxon>
        <taxon>Flavobacteriales</taxon>
        <taxon>Flavobacteriaceae</taxon>
        <taxon>Flavobacterium</taxon>
    </lineage>
</organism>
<dbReference type="PANTHER" id="PTHR33204">
    <property type="entry name" value="TRANSCRIPTIONAL REGULATOR, MARR FAMILY"/>
    <property type="match status" value="1"/>
</dbReference>
<keyword evidence="2" id="KW-0238">DNA-binding</keyword>
<dbReference type="EMBL" id="VJVZ01000008">
    <property type="protein sequence ID" value="TRW23522.1"/>
    <property type="molecule type" value="Genomic_DNA"/>
</dbReference>
<protein>
    <submittedName>
        <fullName evidence="5">Helix-turn-helix transcriptional regulator</fullName>
    </submittedName>
</protein>
<evidence type="ECO:0000256" key="3">
    <source>
        <dbReference type="ARBA" id="ARBA00023163"/>
    </source>
</evidence>
<sequence length="125" mass="14615">MRKYQNNPFDCAVVRTVNYIGGKWKPIILIRLISGNVRFGRLTVQIPDISRKILTQQLRELEEDGLIVRYEYKEKPPRVEYELSERGKTLIPVLKAMYDWGVQIEDPQTRGTWDPVIPEKATITL</sequence>
<evidence type="ECO:0000256" key="2">
    <source>
        <dbReference type="ARBA" id="ARBA00023125"/>
    </source>
</evidence>
<dbReference type="OrthoDB" id="9797599at2"/>
<accession>A0A552UZA6</accession>
<dbReference type="PROSITE" id="PS51118">
    <property type="entry name" value="HTH_HXLR"/>
    <property type="match status" value="1"/>
</dbReference>
<dbReference type="Proteomes" id="UP000320643">
    <property type="component" value="Unassembled WGS sequence"/>
</dbReference>
<feature type="domain" description="HTH hxlR-type" evidence="4">
    <location>
        <begin position="11"/>
        <end position="109"/>
    </location>
</feature>
<dbReference type="InterPro" id="IPR002577">
    <property type="entry name" value="HTH_HxlR"/>
</dbReference>
<comment type="caution">
    <text evidence="5">The sequence shown here is derived from an EMBL/GenBank/DDBJ whole genome shotgun (WGS) entry which is preliminary data.</text>
</comment>
<dbReference type="PANTHER" id="PTHR33204:SF29">
    <property type="entry name" value="TRANSCRIPTIONAL REGULATOR"/>
    <property type="match status" value="1"/>
</dbReference>
<proteinExistence type="predicted"/>